<name>A0A5J4V550_9EUKA</name>
<accession>A0A5J4V550</accession>
<dbReference type="AlphaFoldDB" id="A0A5J4V550"/>
<comment type="caution">
    <text evidence="1">The sequence shown here is derived from an EMBL/GenBank/DDBJ whole genome shotgun (WGS) entry which is preliminary data.</text>
</comment>
<evidence type="ECO:0000313" key="2">
    <source>
        <dbReference type="Proteomes" id="UP000324800"/>
    </source>
</evidence>
<dbReference type="EMBL" id="SNRW01009788">
    <property type="protein sequence ID" value="KAA6377474.1"/>
    <property type="molecule type" value="Genomic_DNA"/>
</dbReference>
<dbReference type="Proteomes" id="UP000324800">
    <property type="component" value="Unassembled WGS sequence"/>
</dbReference>
<proteinExistence type="predicted"/>
<protein>
    <submittedName>
        <fullName evidence="1">Uncharacterized protein</fullName>
    </submittedName>
</protein>
<reference evidence="1 2" key="1">
    <citation type="submission" date="2019-03" db="EMBL/GenBank/DDBJ databases">
        <title>Single cell metagenomics reveals metabolic interactions within the superorganism composed of flagellate Streblomastix strix and complex community of Bacteroidetes bacteria on its surface.</title>
        <authorList>
            <person name="Treitli S.C."/>
            <person name="Kolisko M."/>
            <person name="Husnik F."/>
            <person name="Keeling P."/>
            <person name="Hampl V."/>
        </authorList>
    </citation>
    <scope>NUCLEOTIDE SEQUENCE [LARGE SCALE GENOMIC DNA]</scope>
    <source>
        <strain evidence="1">ST1C</strain>
    </source>
</reference>
<organism evidence="1 2">
    <name type="scientific">Streblomastix strix</name>
    <dbReference type="NCBI Taxonomy" id="222440"/>
    <lineage>
        <taxon>Eukaryota</taxon>
        <taxon>Metamonada</taxon>
        <taxon>Preaxostyla</taxon>
        <taxon>Oxymonadida</taxon>
        <taxon>Streblomastigidae</taxon>
        <taxon>Streblomastix</taxon>
    </lineage>
</organism>
<evidence type="ECO:0000313" key="1">
    <source>
        <dbReference type="EMBL" id="KAA6377474.1"/>
    </source>
</evidence>
<gene>
    <name evidence="1" type="ORF">EZS28_026999</name>
</gene>
<sequence>MVELSYIRLAKLCIILIAQSIGRGIEMVVNHTFIYTAADVEFKKRLGDVNEFMLYYCKYSCSSSSVKFTILVNNVSTEAGCAPSVCDIIRYDRSIQLLNLGLYTDDVLRSMLRFPVTVCIAEAISFLDPRGLDQRKISITIVRCCVLDDFIVFASIIDNIHQFFGTNAISDK</sequence>